<comment type="pathway">
    <text evidence="4 14">Cofactor biosynthesis; riboflavin biosynthesis; 2-hydroxy-3-oxobutyl phosphate from D-ribulose 5-phosphate: step 1/1.</text>
</comment>
<dbReference type="GO" id="GO:0008686">
    <property type="term" value="F:3,4-dihydroxy-2-butanone-4-phosphate synthase activity"/>
    <property type="evidence" value="ECO:0007669"/>
    <property type="project" value="UniProtKB-UniRule"/>
</dbReference>
<comment type="function">
    <text evidence="3 14">Catalyzes the conversion of D-ribulose 5-phosphate to formate and 3,4-dihydroxy-2-butanone 4-phosphate.</text>
</comment>
<reference evidence="16" key="1">
    <citation type="submission" date="2022-06" db="EMBL/GenBank/DDBJ databases">
        <title>Gracilimonas sp. CAU 1638 isolated from sea sediment.</title>
        <authorList>
            <person name="Kim W."/>
        </authorList>
    </citation>
    <scope>NUCLEOTIDE SEQUENCE</scope>
    <source>
        <strain evidence="16">CAU 1638</strain>
    </source>
</reference>
<keyword evidence="10 14" id="KW-0479">Metal-binding</keyword>
<dbReference type="HAMAP" id="MF_00180">
    <property type="entry name" value="RibB"/>
    <property type="match status" value="1"/>
</dbReference>
<dbReference type="FunFam" id="3.90.870.10:FF:000001">
    <property type="entry name" value="Riboflavin biosynthesis protein RibBA"/>
    <property type="match status" value="1"/>
</dbReference>
<dbReference type="EC" id="4.1.99.12" evidence="7 14"/>
<accession>A0A9X2L394</accession>
<name>A0A9X2L394_9BACT</name>
<dbReference type="InterPro" id="IPR036144">
    <property type="entry name" value="RibA-like_sf"/>
</dbReference>
<comment type="caution">
    <text evidence="16">The sequence shown here is derived from an EMBL/GenBank/DDBJ whole genome shotgun (WGS) entry which is preliminary data.</text>
</comment>
<dbReference type="InterPro" id="IPR017945">
    <property type="entry name" value="DHBP_synth_RibB-like_a/b_dom"/>
</dbReference>
<evidence type="ECO:0000256" key="6">
    <source>
        <dbReference type="ARBA" id="ARBA00008976"/>
    </source>
</evidence>
<dbReference type="Gene3D" id="3.40.50.10990">
    <property type="entry name" value="GTP cyclohydrolase II"/>
    <property type="match status" value="1"/>
</dbReference>
<dbReference type="EMBL" id="JANDBC010000001">
    <property type="protein sequence ID" value="MCP9291474.1"/>
    <property type="molecule type" value="Genomic_DNA"/>
</dbReference>
<evidence type="ECO:0000256" key="8">
    <source>
        <dbReference type="ARBA" id="ARBA00018836"/>
    </source>
</evidence>
<gene>
    <name evidence="14 16" type="primary">ribB</name>
    <name evidence="16" type="ORF">NM125_07750</name>
</gene>
<comment type="similarity">
    <text evidence="5">In the N-terminal section; belongs to the DHBP synthase family.</text>
</comment>
<comment type="catalytic activity">
    <reaction evidence="1 14">
        <text>D-ribulose 5-phosphate = (2S)-2-hydroxy-3-oxobutyl phosphate + formate + H(+)</text>
        <dbReference type="Rhea" id="RHEA:18457"/>
        <dbReference type="ChEBI" id="CHEBI:15378"/>
        <dbReference type="ChEBI" id="CHEBI:15740"/>
        <dbReference type="ChEBI" id="CHEBI:58121"/>
        <dbReference type="ChEBI" id="CHEBI:58830"/>
        <dbReference type="EC" id="4.1.99.12"/>
    </reaction>
</comment>
<evidence type="ECO:0000256" key="1">
    <source>
        <dbReference type="ARBA" id="ARBA00000141"/>
    </source>
</evidence>
<evidence type="ECO:0000313" key="16">
    <source>
        <dbReference type="EMBL" id="MCP9291474.1"/>
    </source>
</evidence>
<comment type="similarity">
    <text evidence="6">In the C-terminal section; belongs to the GTP cyclohydrolase II family.</text>
</comment>
<dbReference type="PANTHER" id="PTHR21327:SF18">
    <property type="entry name" value="3,4-DIHYDROXY-2-BUTANONE 4-PHOSPHATE SYNTHASE"/>
    <property type="match status" value="1"/>
</dbReference>
<feature type="binding site" evidence="14">
    <location>
        <position position="147"/>
    </location>
    <ligand>
        <name>Mg(2+)</name>
        <dbReference type="ChEBI" id="CHEBI:18420"/>
        <label>2</label>
    </ligand>
</feature>
<dbReference type="GO" id="GO:0009231">
    <property type="term" value="P:riboflavin biosynthetic process"/>
    <property type="evidence" value="ECO:0007669"/>
    <property type="project" value="UniProtKB-UniRule"/>
</dbReference>
<organism evidence="16 17">
    <name type="scientific">Gracilimonas sediminicola</name>
    <dbReference type="NCBI Taxonomy" id="2952158"/>
    <lineage>
        <taxon>Bacteria</taxon>
        <taxon>Pseudomonadati</taxon>
        <taxon>Balneolota</taxon>
        <taxon>Balneolia</taxon>
        <taxon>Balneolales</taxon>
        <taxon>Balneolaceae</taxon>
        <taxon>Gracilimonas</taxon>
    </lineage>
</organism>
<feature type="site" description="Essential for catalytic activity" evidence="14">
    <location>
        <position position="130"/>
    </location>
</feature>
<dbReference type="GO" id="GO:0000287">
    <property type="term" value="F:magnesium ion binding"/>
    <property type="evidence" value="ECO:0007669"/>
    <property type="project" value="UniProtKB-UniRule"/>
</dbReference>
<evidence type="ECO:0000256" key="10">
    <source>
        <dbReference type="ARBA" id="ARBA00022723"/>
    </source>
</evidence>
<evidence type="ECO:0000256" key="5">
    <source>
        <dbReference type="ARBA" id="ARBA00005520"/>
    </source>
</evidence>
<protein>
    <recommendedName>
        <fullName evidence="8 14">3,4-dihydroxy-2-butanone 4-phosphate synthase</fullName>
        <shortName evidence="14">DHBP synthase</shortName>
        <ecNumber evidence="7 14">4.1.99.12</ecNumber>
    </recommendedName>
</protein>
<dbReference type="AlphaFoldDB" id="A0A9X2L394"/>
<dbReference type="SUPFAM" id="SSF142695">
    <property type="entry name" value="RibA-like"/>
    <property type="match status" value="1"/>
</dbReference>
<dbReference type="InterPro" id="IPR032677">
    <property type="entry name" value="GTP_cyclohydro_II"/>
</dbReference>
<keyword evidence="12 14" id="KW-0464">Manganese</keyword>
<keyword evidence="13 14" id="KW-0456">Lyase</keyword>
<dbReference type="NCBIfam" id="TIGR00506">
    <property type="entry name" value="ribB"/>
    <property type="match status" value="1"/>
</dbReference>
<comment type="subunit">
    <text evidence="14">Homodimer.</text>
</comment>
<dbReference type="Proteomes" id="UP001139125">
    <property type="component" value="Unassembled WGS sequence"/>
</dbReference>
<dbReference type="PIRSF" id="PIRSF001259">
    <property type="entry name" value="RibA"/>
    <property type="match status" value="1"/>
</dbReference>
<dbReference type="InterPro" id="IPR000422">
    <property type="entry name" value="DHBP_synthase_RibB"/>
</dbReference>
<comment type="similarity">
    <text evidence="14">Belongs to the DHBP synthase family.</text>
</comment>
<evidence type="ECO:0000259" key="15">
    <source>
        <dbReference type="Pfam" id="PF00925"/>
    </source>
</evidence>
<dbReference type="PANTHER" id="PTHR21327">
    <property type="entry name" value="GTP CYCLOHYDROLASE II-RELATED"/>
    <property type="match status" value="1"/>
</dbReference>
<comment type="cofactor">
    <cofactor evidence="14">
        <name>Mg(2+)</name>
        <dbReference type="ChEBI" id="CHEBI:18420"/>
    </cofactor>
    <cofactor evidence="14">
        <name>Mn(2+)</name>
        <dbReference type="ChEBI" id="CHEBI:29035"/>
    </cofactor>
    <text evidence="14">Binds 2 divalent metal cations per subunit. Magnesium or manganese.</text>
</comment>
<evidence type="ECO:0000313" key="17">
    <source>
        <dbReference type="Proteomes" id="UP001139125"/>
    </source>
</evidence>
<sequence length="399" mass="44680">MNKEFHFNTIPEAIEDIKNGKMVIVVDDEDRENEGDFLMAAEMVTTEAINLMVTHGRGLVCAPITKEKADKLHLRHMVQEGADPDEANFTISIDHKRQTTTGISAADRANTIRELASDDSKPVDFRRPGHVFPLLAAEGGVLRRAGHTEAAIDLARLAGLKPVGIICEIMKENGEMARVPDLIKMADEFEMKIITIKDLIAYRNENETLVHEVMDVNLPTMYGNFSLRAFKEKLTGDIHLALTKGSWTKEEPVLTRVHSSDLIGDIFGARNKDTSEQLHQAMLQVEREGKGVVLYMNRNQRGSVLVNQLKTLKALQQGKLEDNEEDISPRSDARDYGVGAQILRSLGIRKLKLMTNNPVKRIGIKSFGLEIVDQVPIEHNFDFSAQKYPFEKEEGNPDS</sequence>
<evidence type="ECO:0000256" key="4">
    <source>
        <dbReference type="ARBA" id="ARBA00004904"/>
    </source>
</evidence>
<dbReference type="RefSeq" id="WP_255134340.1">
    <property type="nucleotide sequence ID" value="NZ_JANDBC010000001.1"/>
</dbReference>
<feature type="domain" description="GTP cyclohydrolase II" evidence="15">
    <location>
        <begin position="214"/>
        <end position="376"/>
    </location>
</feature>
<evidence type="ECO:0000256" key="12">
    <source>
        <dbReference type="ARBA" id="ARBA00023211"/>
    </source>
</evidence>
<dbReference type="GO" id="GO:0005829">
    <property type="term" value="C:cytosol"/>
    <property type="evidence" value="ECO:0007669"/>
    <property type="project" value="TreeGrafter"/>
</dbReference>
<feature type="binding site" evidence="14">
    <location>
        <begin position="144"/>
        <end position="148"/>
    </location>
    <ligand>
        <name>D-ribulose 5-phosphate</name>
        <dbReference type="ChEBI" id="CHEBI:58121"/>
    </ligand>
</feature>
<dbReference type="SUPFAM" id="SSF55821">
    <property type="entry name" value="YrdC/RibB"/>
    <property type="match status" value="1"/>
</dbReference>
<keyword evidence="9 14" id="KW-0686">Riboflavin biosynthesis</keyword>
<evidence type="ECO:0000256" key="9">
    <source>
        <dbReference type="ARBA" id="ARBA00022619"/>
    </source>
</evidence>
<keyword evidence="17" id="KW-1185">Reference proteome</keyword>
<dbReference type="Pfam" id="PF00925">
    <property type="entry name" value="GTP_cyclohydro2"/>
    <property type="match status" value="1"/>
</dbReference>
<feature type="site" description="Essential for catalytic activity" evidence="14">
    <location>
        <position position="168"/>
    </location>
</feature>
<evidence type="ECO:0000256" key="2">
    <source>
        <dbReference type="ARBA" id="ARBA00001936"/>
    </source>
</evidence>
<dbReference type="Gene3D" id="3.90.870.10">
    <property type="entry name" value="DHBP synthase"/>
    <property type="match status" value="1"/>
</dbReference>
<evidence type="ECO:0000256" key="3">
    <source>
        <dbReference type="ARBA" id="ARBA00002284"/>
    </source>
</evidence>
<dbReference type="GO" id="GO:0003935">
    <property type="term" value="F:GTP cyclohydrolase II activity"/>
    <property type="evidence" value="ECO:0007669"/>
    <property type="project" value="TreeGrafter"/>
</dbReference>
<proteinExistence type="inferred from homology"/>
<dbReference type="GO" id="GO:0030145">
    <property type="term" value="F:manganese ion binding"/>
    <property type="evidence" value="ECO:0007669"/>
    <property type="project" value="UniProtKB-UniRule"/>
</dbReference>
<dbReference type="Pfam" id="PF00926">
    <property type="entry name" value="DHBP_synthase"/>
    <property type="match status" value="1"/>
</dbReference>
<evidence type="ECO:0000256" key="11">
    <source>
        <dbReference type="ARBA" id="ARBA00022842"/>
    </source>
</evidence>
<feature type="binding site" evidence="14">
    <location>
        <position position="32"/>
    </location>
    <ligand>
        <name>Mg(2+)</name>
        <dbReference type="ChEBI" id="CHEBI:18420"/>
        <label>1</label>
    </ligand>
</feature>
<feature type="binding site" evidence="14">
    <location>
        <begin position="31"/>
        <end position="32"/>
    </location>
    <ligand>
        <name>D-ribulose 5-phosphate</name>
        <dbReference type="ChEBI" id="CHEBI:58121"/>
    </ligand>
</feature>
<feature type="binding site" evidence="14">
    <location>
        <position position="32"/>
    </location>
    <ligand>
        <name>Mg(2+)</name>
        <dbReference type="ChEBI" id="CHEBI:18420"/>
        <label>2</label>
    </ligand>
</feature>
<evidence type="ECO:0000256" key="7">
    <source>
        <dbReference type="ARBA" id="ARBA00012153"/>
    </source>
</evidence>
<keyword evidence="11 14" id="KW-0460">Magnesium</keyword>
<feature type="binding site" evidence="14">
    <location>
        <position position="36"/>
    </location>
    <ligand>
        <name>D-ribulose 5-phosphate</name>
        <dbReference type="ChEBI" id="CHEBI:58121"/>
    </ligand>
</feature>
<evidence type="ECO:0000256" key="13">
    <source>
        <dbReference type="ARBA" id="ARBA00023239"/>
    </source>
</evidence>
<evidence type="ECO:0000256" key="14">
    <source>
        <dbReference type="HAMAP-Rule" id="MF_00180"/>
    </source>
</evidence>
<comment type="cofactor">
    <cofactor evidence="2">
        <name>Mn(2+)</name>
        <dbReference type="ChEBI" id="CHEBI:29035"/>
    </cofactor>
</comment>